<dbReference type="InterPro" id="IPR022792">
    <property type="entry name" value="T2SS_protein-GspN"/>
</dbReference>
<keyword evidence="7" id="KW-0812">Transmembrane</keyword>
<gene>
    <name evidence="11" type="ORF">MD535_09475</name>
</gene>
<evidence type="ECO:0000256" key="2">
    <source>
        <dbReference type="ARBA" id="ARBA00007208"/>
    </source>
</evidence>
<sequence length="252" mass="27403">MKRVIKYIALFTAVFFASVIYHTPAQVLLSAAPLPSNLVISGVQGTIWQGRAQSVSYQRQQVGEVSWRFSWSSILTLSPEYAVRFGRGSALGLAGKGNIGVNFSGPYIHTLLASLPAESILDIYTPPVPINAGGQVELAIRSMQYQSPWCGSGDGSLSWNAGYVETPVGSLSFGPTVVDMTCSDSTIKASGAQNSAQVSSEFTGELKANRQYQTQAWFKPGSDFPTSMQQQLKWFGNPDNQGRYSFNYQGRF</sequence>
<evidence type="ECO:0000256" key="1">
    <source>
        <dbReference type="ARBA" id="ARBA00004533"/>
    </source>
</evidence>
<comment type="subcellular location">
    <subcellularLocation>
        <location evidence="1">Cell inner membrane</location>
    </subcellularLocation>
</comment>
<evidence type="ECO:0000256" key="7">
    <source>
        <dbReference type="ARBA" id="ARBA00022692"/>
    </source>
</evidence>
<keyword evidence="9" id="KW-0472">Membrane</keyword>
<dbReference type="AlphaFoldDB" id="A0A9X3HW40"/>
<evidence type="ECO:0000256" key="8">
    <source>
        <dbReference type="ARBA" id="ARBA00022927"/>
    </source>
</evidence>
<evidence type="ECO:0000256" key="5">
    <source>
        <dbReference type="ARBA" id="ARBA00022475"/>
    </source>
</evidence>
<keyword evidence="8" id="KW-0653">Protein transport</keyword>
<evidence type="ECO:0000313" key="11">
    <source>
        <dbReference type="EMBL" id="MCW8346235.1"/>
    </source>
</evidence>
<dbReference type="RefSeq" id="WP_265674629.1">
    <property type="nucleotide sequence ID" value="NZ_JAKRRY010000010.1"/>
</dbReference>
<protein>
    <recommendedName>
        <fullName evidence="3">Type II secretion system protein N</fullName>
    </recommendedName>
    <alternativeName>
        <fullName evidence="10">General secretion pathway protein N</fullName>
    </alternativeName>
</protein>
<evidence type="ECO:0000256" key="9">
    <source>
        <dbReference type="ARBA" id="ARBA00023136"/>
    </source>
</evidence>
<evidence type="ECO:0000256" key="6">
    <source>
        <dbReference type="ARBA" id="ARBA00022519"/>
    </source>
</evidence>
<keyword evidence="12" id="KW-1185">Reference proteome</keyword>
<accession>A0A9X3HW40</accession>
<evidence type="ECO:0000256" key="10">
    <source>
        <dbReference type="ARBA" id="ARBA00030772"/>
    </source>
</evidence>
<dbReference type="Pfam" id="PF01203">
    <property type="entry name" value="T2SSN"/>
    <property type="match status" value="1"/>
</dbReference>
<comment type="similarity">
    <text evidence="2">Belongs to the GSP N family.</text>
</comment>
<dbReference type="GO" id="GO:0005886">
    <property type="term" value="C:plasma membrane"/>
    <property type="evidence" value="ECO:0007669"/>
    <property type="project" value="UniProtKB-SubCell"/>
</dbReference>
<organism evidence="11 12">
    <name type="scientific">Vibrio qingdaonensis</name>
    <dbReference type="NCBI Taxonomy" id="2829491"/>
    <lineage>
        <taxon>Bacteria</taxon>
        <taxon>Pseudomonadati</taxon>
        <taxon>Pseudomonadota</taxon>
        <taxon>Gammaproteobacteria</taxon>
        <taxon>Vibrionales</taxon>
        <taxon>Vibrionaceae</taxon>
        <taxon>Vibrio</taxon>
    </lineage>
</organism>
<evidence type="ECO:0000256" key="3">
    <source>
        <dbReference type="ARBA" id="ARBA00021563"/>
    </source>
</evidence>
<proteinExistence type="inferred from homology"/>
<dbReference type="GO" id="GO:0015628">
    <property type="term" value="P:protein secretion by the type II secretion system"/>
    <property type="evidence" value="ECO:0007669"/>
    <property type="project" value="InterPro"/>
</dbReference>
<reference evidence="11" key="1">
    <citation type="submission" date="2022-02" db="EMBL/GenBank/DDBJ databases">
        <title>Vibrio sp. nov, a new bacterium isolated from seawater.</title>
        <authorList>
            <person name="Yuan Y."/>
        </authorList>
    </citation>
    <scope>NUCLEOTIDE SEQUENCE</scope>
    <source>
        <strain evidence="11">ZSDZ65</strain>
    </source>
</reference>
<evidence type="ECO:0000313" key="12">
    <source>
        <dbReference type="Proteomes" id="UP001155587"/>
    </source>
</evidence>
<keyword evidence="5" id="KW-1003">Cell membrane</keyword>
<dbReference type="Proteomes" id="UP001155587">
    <property type="component" value="Unassembled WGS sequence"/>
</dbReference>
<evidence type="ECO:0000256" key="4">
    <source>
        <dbReference type="ARBA" id="ARBA00022448"/>
    </source>
</evidence>
<name>A0A9X3HW40_9VIBR</name>
<keyword evidence="4" id="KW-0813">Transport</keyword>
<dbReference type="GO" id="GO:0015627">
    <property type="term" value="C:type II protein secretion system complex"/>
    <property type="evidence" value="ECO:0007669"/>
    <property type="project" value="InterPro"/>
</dbReference>
<dbReference type="EMBL" id="JAKRRY010000010">
    <property type="protein sequence ID" value="MCW8346235.1"/>
    <property type="molecule type" value="Genomic_DNA"/>
</dbReference>
<comment type="caution">
    <text evidence="11">The sequence shown here is derived from an EMBL/GenBank/DDBJ whole genome shotgun (WGS) entry which is preliminary data.</text>
</comment>
<keyword evidence="6" id="KW-0997">Cell inner membrane</keyword>